<dbReference type="Proteomes" id="UP001140510">
    <property type="component" value="Unassembled WGS sequence"/>
</dbReference>
<name>A0A9W9D6A1_9PLEO</name>
<protein>
    <submittedName>
        <fullName evidence="1">Uncharacterized protein</fullName>
    </submittedName>
</protein>
<gene>
    <name evidence="1" type="ORF">N0V91_006732</name>
</gene>
<organism evidence="1 2">
    <name type="scientific">Didymella pomorum</name>
    <dbReference type="NCBI Taxonomy" id="749634"/>
    <lineage>
        <taxon>Eukaryota</taxon>
        <taxon>Fungi</taxon>
        <taxon>Dikarya</taxon>
        <taxon>Ascomycota</taxon>
        <taxon>Pezizomycotina</taxon>
        <taxon>Dothideomycetes</taxon>
        <taxon>Pleosporomycetidae</taxon>
        <taxon>Pleosporales</taxon>
        <taxon>Pleosporineae</taxon>
        <taxon>Didymellaceae</taxon>
        <taxon>Didymella</taxon>
    </lineage>
</organism>
<sequence length="334" mass="38249">MALLIRPDSQRTLRKRAFEYGNQPSLARIDFLIPLCRCLFIESARRAHIIALQQHLNALEHDLAIEAAETRLNLEAFAKSECRALTDLLMLKLPRELRDMVFRHLSTKEQRIDSDYFRSTPDPITKCYSYDQGRWRNLQFPKHFWSTDYVDSQFVRELSENYYRTSTFVFGDGQGLIGKFLNSDKLGLGFPPKELVSSIEIRLSAITHDRGSFRAYIFGVPKPPERLRAALEGLEELKPGSNVCIQFSTEAKCDEERRKLFVGALPVLFPKIQVAALAGFRLRFVLDRKYEFGLDGDLLDSLEGGTWDMPTYYNTDGSSFRSSTGASPFSPYTD</sequence>
<reference evidence="1" key="1">
    <citation type="submission" date="2022-10" db="EMBL/GenBank/DDBJ databases">
        <title>Tapping the CABI collections for fungal endophytes: first genome assemblies for Collariella, Neodidymelliopsis, Ascochyta clinopodiicola, Didymella pomorum, Didymosphaeria variabile, Neocosmospora piperis and Neocucurbitaria cava.</title>
        <authorList>
            <person name="Hill R."/>
        </authorList>
    </citation>
    <scope>NUCLEOTIDE SEQUENCE</scope>
    <source>
        <strain evidence="1">IMI 355091</strain>
    </source>
</reference>
<accession>A0A9W9D6A1</accession>
<keyword evidence="2" id="KW-1185">Reference proteome</keyword>
<dbReference type="OrthoDB" id="3795413at2759"/>
<dbReference type="AlphaFoldDB" id="A0A9W9D6A1"/>
<proteinExistence type="predicted"/>
<comment type="caution">
    <text evidence="1">The sequence shown here is derived from an EMBL/GenBank/DDBJ whole genome shotgun (WGS) entry which is preliminary data.</text>
</comment>
<evidence type="ECO:0000313" key="2">
    <source>
        <dbReference type="Proteomes" id="UP001140510"/>
    </source>
</evidence>
<dbReference type="EMBL" id="JAPEVA010000054">
    <property type="protein sequence ID" value="KAJ4403156.1"/>
    <property type="molecule type" value="Genomic_DNA"/>
</dbReference>
<evidence type="ECO:0000313" key="1">
    <source>
        <dbReference type="EMBL" id="KAJ4403156.1"/>
    </source>
</evidence>